<dbReference type="EMBL" id="CP014673">
    <property type="protein sequence ID" value="ANX01391.1"/>
    <property type="molecule type" value="Genomic_DNA"/>
</dbReference>
<dbReference type="InterPro" id="IPR051917">
    <property type="entry name" value="Transposase-Integrase"/>
</dbReference>
<dbReference type="Gene3D" id="3.30.420.10">
    <property type="entry name" value="Ribonuclease H-like superfamily/Ribonuclease H"/>
    <property type="match status" value="1"/>
</dbReference>
<dbReference type="EMBL" id="CP014673">
    <property type="protein sequence ID" value="ANX00771.1"/>
    <property type="molecule type" value="Genomic_DNA"/>
</dbReference>
<evidence type="ECO:0000313" key="21">
    <source>
        <dbReference type="Proteomes" id="UP000092931"/>
    </source>
</evidence>
<evidence type="ECO:0000256" key="1">
    <source>
        <dbReference type="ARBA" id="ARBA00023172"/>
    </source>
</evidence>
<dbReference type="PROSITE" id="PS50994">
    <property type="entry name" value="INTEGRASE"/>
    <property type="match status" value="1"/>
</dbReference>
<dbReference type="EMBL" id="CP014673">
    <property type="protein sequence ID" value="ANX00775.1"/>
    <property type="molecule type" value="Genomic_DNA"/>
</dbReference>
<dbReference type="EMBL" id="CP014673">
    <property type="protein sequence ID" value="ANX00578.1"/>
    <property type="molecule type" value="Genomic_DNA"/>
</dbReference>
<dbReference type="EMBL" id="CP014673">
    <property type="protein sequence ID" value="ANX02518.1"/>
    <property type="molecule type" value="Genomic_DNA"/>
</dbReference>
<gene>
    <name evidence="3" type="ORF">CSTERLE_00800</name>
    <name evidence="4" type="ORF">CSTERLE_01735</name>
    <name evidence="5" type="ORF">CSTERLE_02705</name>
    <name evidence="6" type="ORF">CSTERLE_03660</name>
    <name evidence="7" type="ORF">CSTERLE_03815</name>
    <name evidence="8" type="ORF">CSTERLE_03830</name>
    <name evidence="9" type="ORF">CSTERLE_03850</name>
    <name evidence="10" type="ORF">CSTERLE_04435</name>
    <name evidence="11" type="ORF">CSTERLE_05545</name>
    <name evidence="12" type="ORF">CSTERLE_06135</name>
    <name evidence="13" type="ORF">CSTERLE_06875</name>
    <name evidence="14" type="ORF">CSTERLE_07325</name>
    <name evidence="15" type="ORF">CSTERLE_07710</name>
    <name evidence="16" type="ORF">CSTERLE_07970</name>
    <name evidence="17" type="ORF">CSTERLE_11125</name>
    <name evidence="18" type="ORF">CSTERLE_11385</name>
    <name evidence="19" type="ORF">CSTERLE_13575</name>
    <name evidence="20" type="ORF">CSTERLE_13725</name>
</gene>
<evidence type="ECO:0000313" key="16">
    <source>
        <dbReference type="EMBL" id="ANX01512.1"/>
    </source>
</evidence>
<reference evidence="17 21" key="1">
    <citation type="submission" date="2016-02" db="EMBL/GenBank/DDBJ databases">
        <title>Comparison of Clostridium stercorarium subspecies using comparative genomics and transcriptomics.</title>
        <authorList>
            <person name="Schellenberg J."/>
            <person name="Thallinger G."/>
            <person name="Levin D.B."/>
            <person name="Zhang X."/>
            <person name="Alvare G."/>
            <person name="Fristensky B."/>
            <person name="Sparling R."/>
        </authorList>
    </citation>
    <scope>NUCLEOTIDE SEQUENCE [LARGE SCALE GENOMIC DNA]</scope>
    <source>
        <strain evidence="17 21">DSM 9219</strain>
    </source>
</reference>
<evidence type="ECO:0000313" key="10">
    <source>
        <dbReference type="EMBL" id="ANX00883.1"/>
    </source>
</evidence>
<dbReference type="GO" id="GO:0006310">
    <property type="term" value="P:DNA recombination"/>
    <property type="evidence" value="ECO:0007669"/>
    <property type="project" value="UniProtKB-KW"/>
</dbReference>
<evidence type="ECO:0000313" key="14">
    <source>
        <dbReference type="EMBL" id="ANX01391.1"/>
    </source>
</evidence>
<dbReference type="GO" id="GO:0003676">
    <property type="term" value="F:nucleic acid binding"/>
    <property type="evidence" value="ECO:0007669"/>
    <property type="project" value="InterPro"/>
</dbReference>
<evidence type="ECO:0000313" key="7">
    <source>
        <dbReference type="EMBL" id="ANX00768.1"/>
    </source>
</evidence>
<dbReference type="EMBL" id="CP014673">
    <property type="protein sequence ID" value="ANX02543.1"/>
    <property type="molecule type" value="Genomic_DNA"/>
</dbReference>
<dbReference type="AlphaFoldDB" id="A0A1B1YMS4"/>
<evidence type="ECO:0000313" key="19">
    <source>
        <dbReference type="EMBL" id="ANX02518.1"/>
    </source>
</evidence>
<evidence type="ECO:0000313" key="15">
    <source>
        <dbReference type="EMBL" id="ANX01462.1"/>
    </source>
</evidence>
<dbReference type="InterPro" id="IPR036397">
    <property type="entry name" value="RNaseH_sf"/>
</dbReference>
<dbReference type="EMBL" id="CP014673">
    <property type="protein sequence ID" value="ANX01462.1"/>
    <property type="molecule type" value="Genomic_DNA"/>
</dbReference>
<dbReference type="InterPro" id="IPR025246">
    <property type="entry name" value="IS30-like_HTH"/>
</dbReference>
<evidence type="ECO:0000313" key="8">
    <source>
        <dbReference type="EMBL" id="ANX00771.1"/>
    </source>
</evidence>
<sequence>MNKNKHLTLEERIIIEHKLKERETFKGIARELGKDPTTIAKEVKNHIQFRKSGCYGRNFNDCLFRKDCTVCHLCGNQTCKRYCSFCQKYYCSTLCSFYQKEVCQRLLKSPYVCNGCPDKNSCTLEKRIYSAARAQKEYEDVRSESRKGVQLTEEEASRLDALISPLIKNGQSLHHICVNHMDELMINERTLYNYVNAGLFTARNIDMPRVVRMGKRKRAKNEFKVDKKCRIGRTYQDFLKFMQENPGLIVVEMDTLEGKKGGKVLLTLHFTIPQFMLAFIRNSNTSQSVIDIFNWLYLKLGTNDFCRLFQVLLADNGGEFSNPSAIEYDLQGNRRTYIFYCDPQAPHQRGAAENNHLLIRRIIPKGTSIDHLTQEDINLVMNHINSYRRPNLGDKTPYEVFASLYGEDLLRKMGAELIPSDNIILRPSLLKK</sequence>
<dbReference type="EMBL" id="CP014673">
    <property type="protein sequence ID" value="ANX02126.1"/>
    <property type="molecule type" value="Genomic_DNA"/>
</dbReference>
<dbReference type="InterPro" id="IPR053392">
    <property type="entry name" value="Transposase_IS30-like"/>
</dbReference>
<dbReference type="EMBL" id="CP014673">
    <property type="protein sequence ID" value="ANX02079.1"/>
    <property type="molecule type" value="Genomic_DNA"/>
</dbReference>
<dbReference type="Proteomes" id="UP000092931">
    <property type="component" value="Chromosome"/>
</dbReference>
<evidence type="ECO:0000313" key="3">
    <source>
        <dbReference type="EMBL" id="ANX00232.1"/>
    </source>
</evidence>
<dbReference type="GO" id="GO:0032196">
    <property type="term" value="P:transposition"/>
    <property type="evidence" value="ECO:0007669"/>
    <property type="project" value="TreeGrafter"/>
</dbReference>
<evidence type="ECO:0000313" key="5">
    <source>
        <dbReference type="EMBL" id="ANX00578.1"/>
    </source>
</evidence>
<dbReference type="EMBL" id="CP014673">
    <property type="protein sequence ID" value="ANX00768.1"/>
    <property type="molecule type" value="Genomic_DNA"/>
</dbReference>
<evidence type="ECO:0000313" key="12">
    <source>
        <dbReference type="EMBL" id="ANX01180.1"/>
    </source>
</evidence>
<dbReference type="EMBL" id="CP014673">
    <property type="protein sequence ID" value="ANX01310.1"/>
    <property type="molecule type" value="Genomic_DNA"/>
</dbReference>
<evidence type="ECO:0000313" key="18">
    <source>
        <dbReference type="EMBL" id="ANX02126.1"/>
    </source>
</evidence>
<evidence type="ECO:0000313" key="4">
    <source>
        <dbReference type="EMBL" id="ANX00400.1"/>
    </source>
</evidence>
<dbReference type="InterPro" id="IPR012337">
    <property type="entry name" value="RNaseH-like_sf"/>
</dbReference>
<dbReference type="PANTHER" id="PTHR10948">
    <property type="entry name" value="TRANSPOSASE"/>
    <property type="match status" value="1"/>
</dbReference>
<dbReference type="GO" id="GO:0004803">
    <property type="term" value="F:transposase activity"/>
    <property type="evidence" value="ECO:0007669"/>
    <property type="project" value="TreeGrafter"/>
</dbReference>
<evidence type="ECO:0000313" key="20">
    <source>
        <dbReference type="EMBL" id="ANX02543.1"/>
    </source>
</evidence>
<proteinExistence type="predicted"/>
<evidence type="ECO:0000313" key="11">
    <source>
        <dbReference type="EMBL" id="ANX01080.1"/>
    </source>
</evidence>
<dbReference type="Pfam" id="PF13936">
    <property type="entry name" value="HTH_38"/>
    <property type="match status" value="1"/>
</dbReference>
<dbReference type="EMBL" id="CP014673">
    <property type="protein sequence ID" value="ANX01512.1"/>
    <property type="molecule type" value="Genomic_DNA"/>
</dbReference>
<dbReference type="EMBL" id="CP014673">
    <property type="protein sequence ID" value="ANX01180.1"/>
    <property type="molecule type" value="Genomic_DNA"/>
</dbReference>
<evidence type="ECO:0000313" key="17">
    <source>
        <dbReference type="EMBL" id="ANX02079.1"/>
    </source>
</evidence>
<dbReference type="PANTHER" id="PTHR10948:SF23">
    <property type="entry name" value="TRANSPOSASE INSI FOR INSERTION SEQUENCE ELEMENT IS30A-RELATED"/>
    <property type="match status" value="1"/>
</dbReference>
<dbReference type="GO" id="GO:0015074">
    <property type="term" value="P:DNA integration"/>
    <property type="evidence" value="ECO:0007669"/>
    <property type="project" value="InterPro"/>
</dbReference>
<dbReference type="SUPFAM" id="SSF53098">
    <property type="entry name" value="Ribonuclease H-like"/>
    <property type="match status" value="1"/>
</dbReference>
<evidence type="ECO:0000313" key="9">
    <source>
        <dbReference type="EMBL" id="ANX00775.1"/>
    </source>
</evidence>
<protein>
    <submittedName>
        <fullName evidence="17">Transposase</fullName>
    </submittedName>
</protein>
<dbReference type="EMBL" id="CP014673">
    <property type="protein sequence ID" value="ANX00400.1"/>
    <property type="molecule type" value="Genomic_DNA"/>
</dbReference>
<evidence type="ECO:0000259" key="2">
    <source>
        <dbReference type="PROSITE" id="PS50994"/>
    </source>
</evidence>
<evidence type="ECO:0000313" key="13">
    <source>
        <dbReference type="EMBL" id="ANX01310.1"/>
    </source>
</evidence>
<name>A0A1B1YMS4_THEST</name>
<dbReference type="GO" id="GO:0005829">
    <property type="term" value="C:cytosol"/>
    <property type="evidence" value="ECO:0007669"/>
    <property type="project" value="TreeGrafter"/>
</dbReference>
<evidence type="ECO:0000313" key="6">
    <source>
        <dbReference type="EMBL" id="ANX00745.1"/>
    </source>
</evidence>
<organism evidence="17 21">
    <name type="scientific">Thermoclostridium stercorarium subsp. leptospartum DSM 9219</name>
    <dbReference type="NCBI Taxonomy" id="1346611"/>
    <lineage>
        <taxon>Bacteria</taxon>
        <taxon>Bacillati</taxon>
        <taxon>Bacillota</taxon>
        <taxon>Clostridia</taxon>
        <taxon>Eubacteriales</taxon>
        <taxon>Oscillospiraceae</taxon>
        <taxon>Thermoclostridium</taxon>
    </lineage>
</organism>
<dbReference type="NCBIfam" id="NF033563">
    <property type="entry name" value="transpos_IS30"/>
    <property type="match status" value="1"/>
</dbReference>
<dbReference type="RefSeq" id="WP_065820479.1">
    <property type="nucleotide sequence ID" value="NZ_CP014673.1"/>
</dbReference>
<accession>A0A1B1YMS4</accession>
<dbReference type="EMBL" id="CP014673">
    <property type="protein sequence ID" value="ANX00232.1"/>
    <property type="molecule type" value="Genomic_DNA"/>
</dbReference>
<dbReference type="EMBL" id="CP014673">
    <property type="protein sequence ID" value="ANX00745.1"/>
    <property type="molecule type" value="Genomic_DNA"/>
</dbReference>
<dbReference type="EMBL" id="CP014673">
    <property type="protein sequence ID" value="ANX01080.1"/>
    <property type="molecule type" value="Genomic_DNA"/>
</dbReference>
<keyword evidence="1" id="KW-0233">DNA recombination</keyword>
<dbReference type="EMBL" id="CP014673">
    <property type="protein sequence ID" value="ANX00883.1"/>
    <property type="molecule type" value="Genomic_DNA"/>
</dbReference>
<feature type="domain" description="Integrase catalytic" evidence="2">
    <location>
        <begin position="242"/>
        <end position="405"/>
    </location>
</feature>
<dbReference type="InterPro" id="IPR001584">
    <property type="entry name" value="Integrase_cat-core"/>
</dbReference>